<dbReference type="AlphaFoldDB" id="A0A0K1PY68"/>
<dbReference type="RefSeq" id="WP_146649429.1">
    <property type="nucleotide sequence ID" value="NZ_CP012333.1"/>
</dbReference>
<dbReference type="GO" id="GO:0006352">
    <property type="term" value="P:DNA-templated transcription initiation"/>
    <property type="evidence" value="ECO:0007669"/>
    <property type="project" value="InterPro"/>
</dbReference>
<evidence type="ECO:0000256" key="4">
    <source>
        <dbReference type="ARBA" id="ARBA00023125"/>
    </source>
</evidence>
<feature type="domain" description="RNA polymerase sigma factor 70 region 4 type 2" evidence="7">
    <location>
        <begin position="133"/>
        <end position="184"/>
    </location>
</feature>
<feature type="domain" description="RNA polymerase sigma-70 region 2" evidence="6">
    <location>
        <begin position="34"/>
        <end position="102"/>
    </location>
</feature>
<sequence>MSAAARSIDSLAALKAFSPSERALAGDPAEIRELIELLMPDAIRVAGSALGEHHPDLDDAVQLGLLAVIKQLPSFRGHGSFRYYAMRIVQRTAYALRRKSKRIVLLAEKMRADDGEEVADDASEPVDQSLRRVLGELFQTLPEAQAETFLLRVVLEYDVDEVAAETGVPVNTVRSRLRLAREALRRRIEADPRLVGLLSDSHRLGTKGRTTDE</sequence>
<dbReference type="SUPFAM" id="SSF88946">
    <property type="entry name" value="Sigma2 domain of RNA polymerase sigma factors"/>
    <property type="match status" value="1"/>
</dbReference>
<keyword evidence="5" id="KW-0804">Transcription</keyword>
<protein>
    <submittedName>
        <fullName evidence="8">RNA polymerase sigma-54 factor RpoN</fullName>
    </submittedName>
</protein>
<dbReference type="PANTHER" id="PTHR43133">
    <property type="entry name" value="RNA POLYMERASE ECF-TYPE SIGMA FACTO"/>
    <property type="match status" value="1"/>
</dbReference>
<dbReference type="InterPro" id="IPR013325">
    <property type="entry name" value="RNA_pol_sigma_r2"/>
</dbReference>
<dbReference type="PANTHER" id="PTHR43133:SF8">
    <property type="entry name" value="RNA POLYMERASE SIGMA FACTOR HI_1459-RELATED"/>
    <property type="match status" value="1"/>
</dbReference>
<dbReference type="STRING" id="1391654.AKJ09_05137"/>
<dbReference type="SUPFAM" id="SSF88659">
    <property type="entry name" value="Sigma3 and sigma4 domains of RNA polymerase sigma factors"/>
    <property type="match status" value="1"/>
</dbReference>
<dbReference type="InterPro" id="IPR036388">
    <property type="entry name" value="WH-like_DNA-bd_sf"/>
</dbReference>
<accession>A0A0K1PY68</accession>
<dbReference type="InterPro" id="IPR013324">
    <property type="entry name" value="RNA_pol_sigma_r3/r4-like"/>
</dbReference>
<evidence type="ECO:0000256" key="2">
    <source>
        <dbReference type="ARBA" id="ARBA00023015"/>
    </source>
</evidence>
<keyword evidence="9" id="KW-1185">Reference proteome</keyword>
<dbReference type="Pfam" id="PF04542">
    <property type="entry name" value="Sigma70_r2"/>
    <property type="match status" value="1"/>
</dbReference>
<evidence type="ECO:0000313" key="8">
    <source>
        <dbReference type="EMBL" id="AKU98473.1"/>
    </source>
</evidence>
<dbReference type="Proteomes" id="UP000064967">
    <property type="component" value="Chromosome"/>
</dbReference>
<dbReference type="NCBIfam" id="TIGR02937">
    <property type="entry name" value="sigma70-ECF"/>
    <property type="match status" value="1"/>
</dbReference>
<dbReference type="Gene3D" id="1.10.1740.10">
    <property type="match status" value="1"/>
</dbReference>
<name>A0A0K1PY68_9BACT</name>
<dbReference type="EMBL" id="CP012333">
    <property type="protein sequence ID" value="AKU98473.1"/>
    <property type="molecule type" value="Genomic_DNA"/>
</dbReference>
<dbReference type="Pfam" id="PF08281">
    <property type="entry name" value="Sigma70_r4_2"/>
    <property type="match status" value="1"/>
</dbReference>
<evidence type="ECO:0000256" key="1">
    <source>
        <dbReference type="ARBA" id="ARBA00010641"/>
    </source>
</evidence>
<dbReference type="GO" id="GO:0016987">
    <property type="term" value="F:sigma factor activity"/>
    <property type="evidence" value="ECO:0007669"/>
    <property type="project" value="UniProtKB-KW"/>
</dbReference>
<organism evidence="8 9">
    <name type="scientific">Labilithrix luteola</name>
    <dbReference type="NCBI Taxonomy" id="1391654"/>
    <lineage>
        <taxon>Bacteria</taxon>
        <taxon>Pseudomonadati</taxon>
        <taxon>Myxococcota</taxon>
        <taxon>Polyangia</taxon>
        <taxon>Polyangiales</taxon>
        <taxon>Labilitrichaceae</taxon>
        <taxon>Labilithrix</taxon>
    </lineage>
</organism>
<dbReference type="KEGG" id="llu:AKJ09_05137"/>
<proteinExistence type="inferred from homology"/>
<evidence type="ECO:0000259" key="6">
    <source>
        <dbReference type="Pfam" id="PF04542"/>
    </source>
</evidence>
<dbReference type="GO" id="GO:0003677">
    <property type="term" value="F:DNA binding"/>
    <property type="evidence" value="ECO:0007669"/>
    <property type="project" value="UniProtKB-KW"/>
</dbReference>
<evidence type="ECO:0000256" key="3">
    <source>
        <dbReference type="ARBA" id="ARBA00023082"/>
    </source>
</evidence>
<reference evidence="8 9" key="1">
    <citation type="submission" date="2015-08" db="EMBL/GenBank/DDBJ databases">
        <authorList>
            <person name="Babu N.S."/>
            <person name="Beckwith C.J."/>
            <person name="Beseler K.G."/>
            <person name="Brison A."/>
            <person name="Carone J.V."/>
            <person name="Caskin T.P."/>
            <person name="Diamond M."/>
            <person name="Durham M.E."/>
            <person name="Foxe J.M."/>
            <person name="Go M."/>
            <person name="Henderson B.A."/>
            <person name="Jones I.B."/>
            <person name="McGettigan J.A."/>
            <person name="Micheletti S.J."/>
            <person name="Nasrallah M.E."/>
            <person name="Ortiz D."/>
            <person name="Piller C.R."/>
            <person name="Privatt S.R."/>
            <person name="Schneider S.L."/>
            <person name="Sharp S."/>
            <person name="Smith T.C."/>
            <person name="Stanton J.D."/>
            <person name="Ullery H.E."/>
            <person name="Wilson R.J."/>
            <person name="Serrano M.G."/>
            <person name="Buck G."/>
            <person name="Lee V."/>
            <person name="Wang Y."/>
            <person name="Carvalho R."/>
            <person name="Voegtly L."/>
            <person name="Shi R."/>
            <person name="Duckworth R."/>
            <person name="Johnson A."/>
            <person name="Loviza R."/>
            <person name="Walstead R."/>
            <person name="Shah Z."/>
            <person name="Kiflezghi M."/>
            <person name="Wade K."/>
            <person name="Ball S.L."/>
            <person name="Bradley K.W."/>
            <person name="Asai D.J."/>
            <person name="Bowman C.A."/>
            <person name="Russell D.A."/>
            <person name="Pope W.H."/>
            <person name="Jacobs-Sera D."/>
            <person name="Hendrix R.W."/>
            <person name="Hatfull G.F."/>
        </authorList>
    </citation>
    <scope>NUCLEOTIDE SEQUENCE [LARGE SCALE GENOMIC DNA]</scope>
    <source>
        <strain evidence="8 9">DSM 27648</strain>
    </source>
</reference>
<gene>
    <name evidence="8" type="ORF">AKJ09_05137</name>
</gene>
<comment type="similarity">
    <text evidence="1">Belongs to the sigma-70 factor family. ECF subfamily.</text>
</comment>
<evidence type="ECO:0000313" key="9">
    <source>
        <dbReference type="Proteomes" id="UP000064967"/>
    </source>
</evidence>
<dbReference type="Gene3D" id="1.10.10.10">
    <property type="entry name" value="Winged helix-like DNA-binding domain superfamily/Winged helix DNA-binding domain"/>
    <property type="match status" value="1"/>
</dbReference>
<dbReference type="OrthoDB" id="5508936at2"/>
<keyword evidence="3" id="KW-0731">Sigma factor</keyword>
<dbReference type="InterPro" id="IPR039425">
    <property type="entry name" value="RNA_pol_sigma-70-like"/>
</dbReference>
<dbReference type="InterPro" id="IPR014284">
    <property type="entry name" value="RNA_pol_sigma-70_dom"/>
</dbReference>
<dbReference type="InterPro" id="IPR007627">
    <property type="entry name" value="RNA_pol_sigma70_r2"/>
</dbReference>
<evidence type="ECO:0000259" key="7">
    <source>
        <dbReference type="Pfam" id="PF08281"/>
    </source>
</evidence>
<keyword evidence="2" id="KW-0805">Transcription regulation</keyword>
<dbReference type="InterPro" id="IPR013249">
    <property type="entry name" value="RNA_pol_sigma70_r4_t2"/>
</dbReference>
<evidence type="ECO:0000256" key="5">
    <source>
        <dbReference type="ARBA" id="ARBA00023163"/>
    </source>
</evidence>
<keyword evidence="4" id="KW-0238">DNA-binding</keyword>